<evidence type="ECO:0000313" key="3">
    <source>
        <dbReference type="EMBL" id="BAU57965.1"/>
    </source>
</evidence>
<dbReference type="PANTHER" id="PTHR40114">
    <property type="entry name" value="SLR0698 PROTEIN"/>
    <property type="match status" value="1"/>
</dbReference>
<dbReference type="Gene3D" id="2.40.320.10">
    <property type="entry name" value="Hypothetical Protein Pfu-838710-001"/>
    <property type="match status" value="1"/>
</dbReference>
<keyword evidence="4" id="KW-1185">Reference proteome</keyword>
<gene>
    <name evidence="3" type="ORF">HH1059_12600</name>
</gene>
<organism evidence="3 4">
    <name type="scientific">Halorhodospira halochloris</name>
    <name type="common">Ectothiorhodospira halochloris</name>
    <dbReference type="NCBI Taxonomy" id="1052"/>
    <lineage>
        <taxon>Bacteria</taxon>
        <taxon>Pseudomonadati</taxon>
        <taxon>Pseudomonadota</taxon>
        <taxon>Gammaproteobacteria</taxon>
        <taxon>Chromatiales</taxon>
        <taxon>Ectothiorhodospiraceae</taxon>
        <taxon>Halorhodospira</taxon>
    </lineage>
</organism>
<name>A0A0X8X9K8_HALHR</name>
<protein>
    <recommendedName>
        <fullName evidence="2">CYTH domain-containing protein</fullName>
    </recommendedName>
</protein>
<dbReference type="EMBL" id="AP017372">
    <property type="protein sequence ID" value="BAU57965.1"/>
    <property type="molecule type" value="Genomic_DNA"/>
</dbReference>
<accession>A0A0X8X9K8</accession>
<dbReference type="InterPro" id="IPR033469">
    <property type="entry name" value="CYTH-like_dom_sf"/>
</dbReference>
<evidence type="ECO:0000259" key="2">
    <source>
        <dbReference type="PROSITE" id="PS51707"/>
    </source>
</evidence>
<dbReference type="OrthoDB" id="9805588at2"/>
<dbReference type="SMART" id="SM01118">
    <property type="entry name" value="CYTH"/>
    <property type="match status" value="1"/>
</dbReference>
<dbReference type="Pfam" id="PF01928">
    <property type="entry name" value="CYTH"/>
    <property type="match status" value="1"/>
</dbReference>
<evidence type="ECO:0000313" key="4">
    <source>
        <dbReference type="Proteomes" id="UP000218890"/>
    </source>
</evidence>
<dbReference type="CDD" id="cd07891">
    <property type="entry name" value="CYTH-like_CthTTM-like_1"/>
    <property type="match status" value="1"/>
</dbReference>
<proteinExistence type="predicted"/>
<dbReference type="PIRSF" id="PIRSF016487">
    <property type="entry name" value="CYTH_UCP016487"/>
    <property type="match status" value="1"/>
</dbReference>
<dbReference type="KEGG" id="hhk:HH1059_12600"/>
<feature type="domain" description="CYTH" evidence="2">
    <location>
        <begin position="2"/>
        <end position="149"/>
    </location>
</feature>
<dbReference type="PROSITE" id="PS51707">
    <property type="entry name" value="CYTH"/>
    <property type="match status" value="1"/>
</dbReference>
<dbReference type="Proteomes" id="UP000218890">
    <property type="component" value="Chromosome"/>
</dbReference>
<dbReference type="InterPro" id="IPR012042">
    <property type="entry name" value="NeuTTM/CthTTM-like"/>
</dbReference>
<dbReference type="AlphaFoldDB" id="A0A0X8X9K8"/>
<sequence>MAQEIERKFLLKNDDWRNYADSGQAMRQGYLIGAEKASIRVRTAGDRAWLNIKSATLGVERLEYEYEIPLTDAEEMLESLCERPLIEKVRYEVAWHGDVWEIDVFEGDNAGLVVAEIELEDPQQQFTLPPWVGEEVSDDPRYYNVCLVKHPFSQW</sequence>
<dbReference type="SUPFAM" id="SSF55154">
    <property type="entry name" value="CYTH-like phosphatases"/>
    <property type="match status" value="1"/>
</dbReference>
<dbReference type="PANTHER" id="PTHR40114:SF1">
    <property type="entry name" value="SLR0698 PROTEIN"/>
    <property type="match status" value="1"/>
</dbReference>
<evidence type="ECO:0000256" key="1">
    <source>
        <dbReference type="PIRSR" id="PIRSR016487-1"/>
    </source>
</evidence>
<feature type="active site" description="Proton acceptor" evidence="1">
    <location>
        <position position="30"/>
    </location>
</feature>
<dbReference type="InterPro" id="IPR023577">
    <property type="entry name" value="CYTH_domain"/>
</dbReference>
<reference evidence="3" key="1">
    <citation type="submission" date="2016-02" db="EMBL/GenBank/DDBJ databases">
        <title>Halorhodospira halochloris DSM-1059 complete genome, version 2.</title>
        <authorList>
            <person name="Tsukatani Y."/>
        </authorList>
    </citation>
    <scope>NUCLEOTIDE SEQUENCE</scope>
    <source>
        <strain evidence="3">DSM 1059</strain>
    </source>
</reference>
<dbReference type="RefSeq" id="WP_096409321.1">
    <property type="nucleotide sequence ID" value="NZ_AP017372.2"/>
</dbReference>